<feature type="compositionally biased region" description="Basic and acidic residues" evidence="1">
    <location>
        <begin position="32"/>
        <end position="43"/>
    </location>
</feature>
<organism evidence="2 3">
    <name type="scientific">Candidatus Giovannonibacteria bacterium GW2011_GWA2_53_7</name>
    <dbReference type="NCBI Taxonomy" id="1618650"/>
    <lineage>
        <taxon>Bacteria</taxon>
        <taxon>Candidatus Giovannoniibacteriota</taxon>
    </lineage>
</organism>
<protein>
    <submittedName>
        <fullName evidence="2">Uncharacterized protein</fullName>
    </submittedName>
</protein>
<feature type="compositionally biased region" description="Polar residues" evidence="1">
    <location>
        <begin position="1"/>
        <end position="18"/>
    </location>
</feature>
<feature type="region of interest" description="Disordered" evidence="1">
    <location>
        <begin position="1"/>
        <end position="69"/>
    </location>
</feature>
<reference evidence="2 3" key="1">
    <citation type="journal article" date="2015" name="Nature">
        <title>rRNA introns, odd ribosomes, and small enigmatic genomes across a large radiation of phyla.</title>
        <authorList>
            <person name="Brown C.T."/>
            <person name="Hug L.A."/>
            <person name="Thomas B.C."/>
            <person name="Sharon I."/>
            <person name="Castelle C.J."/>
            <person name="Singh A."/>
            <person name="Wilkins M.J."/>
            <person name="Williams K.H."/>
            <person name="Banfield J.F."/>
        </authorList>
    </citation>
    <scope>NUCLEOTIDE SEQUENCE [LARGE SCALE GENOMIC DNA]</scope>
</reference>
<accession>A0A0G2A150</accession>
<dbReference type="EMBL" id="LCRM01000072">
    <property type="protein sequence ID" value="KKW34517.1"/>
    <property type="molecule type" value="Genomic_DNA"/>
</dbReference>
<evidence type="ECO:0000313" key="2">
    <source>
        <dbReference type="EMBL" id="KKW34517.1"/>
    </source>
</evidence>
<sequence>MAQSNQYQANVTQTSTKIESPIDSDRMNSVPNDRRTEKPEGLTERLGLPPVNIESGNTEEHCHSENRPKEHFHMTSFKCTPSMYRTFKLFATLPKTVLFA</sequence>
<name>A0A0G2A150_9BACT</name>
<evidence type="ECO:0000313" key="3">
    <source>
        <dbReference type="Proteomes" id="UP000034290"/>
    </source>
</evidence>
<dbReference type="Proteomes" id="UP000034290">
    <property type="component" value="Unassembled WGS sequence"/>
</dbReference>
<comment type="caution">
    <text evidence="2">The sequence shown here is derived from an EMBL/GenBank/DDBJ whole genome shotgun (WGS) entry which is preliminary data.</text>
</comment>
<dbReference type="AlphaFoldDB" id="A0A0G2A150"/>
<proteinExistence type="predicted"/>
<gene>
    <name evidence="2" type="ORF">UY81_C0072G0003</name>
</gene>
<evidence type="ECO:0000256" key="1">
    <source>
        <dbReference type="SAM" id="MobiDB-lite"/>
    </source>
</evidence>
<feature type="compositionally biased region" description="Basic and acidic residues" evidence="1">
    <location>
        <begin position="58"/>
        <end position="69"/>
    </location>
</feature>